<dbReference type="InterPro" id="IPR011006">
    <property type="entry name" value="CheY-like_superfamily"/>
</dbReference>
<dbReference type="CDD" id="cd06170">
    <property type="entry name" value="LuxR_C_like"/>
    <property type="match status" value="1"/>
</dbReference>
<evidence type="ECO:0000313" key="8">
    <source>
        <dbReference type="EMBL" id="PZR55010.1"/>
    </source>
</evidence>
<feature type="domain" description="HTH luxR-type" evidence="6">
    <location>
        <begin position="149"/>
        <end position="214"/>
    </location>
</feature>
<evidence type="ECO:0000256" key="5">
    <source>
        <dbReference type="PROSITE-ProRule" id="PRU00169"/>
    </source>
</evidence>
<accession>A0A2W5WV20</accession>
<dbReference type="PROSITE" id="PS50043">
    <property type="entry name" value="HTH_LUXR_2"/>
    <property type="match status" value="1"/>
</dbReference>
<dbReference type="SMART" id="SM00421">
    <property type="entry name" value="HTH_LUXR"/>
    <property type="match status" value="1"/>
</dbReference>
<dbReference type="GO" id="GO:0006355">
    <property type="term" value="P:regulation of DNA-templated transcription"/>
    <property type="evidence" value="ECO:0007669"/>
    <property type="project" value="InterPro"/>
</dbReference>
<evidence type="ECO:0000256" key="1">
    <source>
        <dbReference type="ARBA" id="ARBA00022553"/>
    </source>
</evidence>
<dbReference type="RefSeq" id="WP_111249374.1">
    <property type="nucleotide sequence ID" value="NZ_QKWH01000001.1"/>
</dbReference>
<keyword evidence="2" id="KW-0805">Transcription regulation</keyword>
<dbReference type="PRINTS" id="PR00038">
    <property type="entry name" value="HTHLUXR"/>
</dbReference>
<dbReference type="AlphaFoldDB" id="A0A2W5WV20"/>
<keyword evidence="1 5" id="KW-0597">Phosphoprotein</keyword>
<dbReference type="InterPro" id="IPR039420">
    <property type="entry name" value="WalR-like"/>
</dbReference>
<sequence length="220" mass="22818">MTRVLVVDDDPMVRRLLTTVLTAQGITVVGEASDGDEVPAQVAAHRPDVVLMDLHMRRVGGIAAIEALHRTPHPPAVVALTSFGTDETVLAAVRAGAQGFLGKDDDPEQIAAHVRAVADGAGALGQDAAGALIRHLSGAAAEAAPREEARAALARLTERERAIAAWLPHGLSNPQIAARVYVSDSTVKSHLSSAMTKLGLSGREQLAVLVDRAGLAAPIP</sequence>
<dbReference type="InterPro" id="IPR016032">
    <property type="entry name" value="Sig_transdc_resp-reg_C-effctor"/>
</dbReference>
<dbReference type="EMBL" id="QKWH01000001">
    <property type="protein sequence ID" value="PZR55010.1"/>
    <property type="molecule type" value="Genomic_DNA"/>
</dbReference>
<dbReference type="InterPro" id="IPR000792">
    <property type="entry name" value="Tscrpt_reg_LuxR_C"/>
</dbReference>
<dbReference type="PROSITE" id="PS50110">
    <property type="entry name" value="RESPONSE_REGULATORY"/>
    <property type="match status" value="1"/>
</dbReference>
<keyword evidence="3 8" id="KW-0238">DNA-binding</keyword>
<organism evidence="8 9">
    <name type="scientific">Xylanimonas oleitrophica</name>
    <dbReference type="NCBI Taxonomy" id="2607479"/>
    <lineage>
        <taxon>Bacteria</taxon>
        <taxon>Bacillati</taxon>
        <taxon>Actinomycetota</taxon>
        <taxon>Actinomycetes</taxon>
        <taxon>Micrococcales</taxon>
        <taxon>Promicromonosporaceae</taxon>
        <taxon>Xylanimonas</taxon>
    </lineage>
</organism>
<evidence type="ECO:0000256" key="3">
    <source>
        <dbReference type="ARBA" id="ARBA00023125"/>
    </source>
</evidence>
<name>A0A2W5WV20_9MICO</name>
<reference evidence="8 9" key="1">
    <citation type="submission" date="2018-06" db="EMBL/GenBank/DDBJ databases">
        <title>Whole genome sequencing of a novel hydrocarbon degrading bacterial strain, PW21 isolated from oil contaminated produced water sample.</title>
        <authorList>
            <person name="Nagkirti P."/>
            <person name="Shaikh A."/>
            <person name="Gowdaman V."/>
            <person name="Engineer A.E."/>
            <person name="Dagar S."/>
            <person name="Dhakephalkar P.K."/>
        </authorList>
    </citation>
    <scope>NUCLEOTIDE SEQUENCE [LARGE SCALE GENOMIC DNA]</scope>
    <source>
        <strain evidence="8 9">PW21</strain>
    </source>
</reference>
<dbReference type="InterPro" id="IPR001789">
    <property type="entry name" value="Sig_transdc_resp-reg_receiver"/>
</dbReference>
<proteinExistence type="predicted"/>
<evidence type="ECO:0000259" key="7">
    <source>
        <dbReference type="PROSITE" id="PS50110"/>
    </source>
</evidence>
<keyword evidence="9" id="KW-1185">Reference proteome</keyword>
<feature type="modified residue" description="4-aspartylphosphate" evidence="5">
    <location>
        <position position="53"/>
    </location>
</feature>
<evidence type="ECO:0000256" key="4">
    <source>
        <dbReference type="ARBA" id="ARBA00023163"/>
    </source>
</evidence>
<dbReference type="PROSITE" id="PS00622">
    <property type="entry name" value="HTH_LUXR_1"/>
    <property type="match status" value="1"/>
</dbReference>
<feature type="domain" description="Response regulatory" evidence="7">
    <location>
        <begin position="3"/>
        <end position="118"/>
    </location>
</feature>
<dbReference type="GO" id="GO:0003677">
    <property type="term" value="F:DNA binding"/>
    <property type="evidence" value="ECO:0007669"/>
    <property type="project" value="UniProtKB-KW"/>
</dbReference>
<dbReference type="Gene3D" id="3.40.50.2300">
    <property type="match status" value="1"/>
</dbReference>
<dbReference type="SUPFAM" id="SSF52172">
    <property type="entry name" value="CheY-like"/>
    <property type="match status" value="1"/>
</dbReference>
<dbReference type="InterPro" id="IPR036388">
    <property type="entry name" value="WH-like_DNA-bd_sf"/>
</dbReference>
<dbReference type="PANTHER" id="PTHR43214:SF24">
    <property type="entry name" value="TRANSCRIPTIONAL REGULATORY PROTEIN NARL-RELATED"/>
    <property type="match status" value="1"/>
</dbReference>
<dbReference type="PANTHER" id="PTHR43214">
    <property type="entry name" value="TWO-COMPONENT RESPONSE REGULATOR"/>
    <property type="match status" value="1"/>
</dbReference>
<dbReference type="Pfam" id="PF00196">
    <property type="entry name" value="GerE"/>
    <property type="match status" value="1"/>
</dbReference>
<evidence type="ECO:0000313" key="9">
    <source>
        <dbReference type="Proteomes" id="UP000248783"/>
    </source>
</evidence>
<dbReference type="SUPFAM" id="SSF46894">
    <property type="entry name" value="C-terminal effector domain of the bipartite response regulators"/>
    <property type="match status" value="1"/>
</dbReference>
<keyword evidence="4" id="KW-0804">Transcription</keyword>
<evidence type="ECO:0000256" key="2">
    <source>
        <dbReference type="ARBA" id="ARBA00023015"/>
    </source>
</evidence>
<protein>
    <submittedName>
        <fullName evidence="8">DNA-binding response regulator</fullName>
    </submittedName>
</protein>
<dbReference type="CDD" id="cd17535">
    <property type="entry name" value="REC_NarL-like"/>
    <property type="match status" value="1"/>
</dbReference>
<dbReference type="SMART" id="SM00448">
    <property type="entry name" value="REC"/>
    <property type="match status" value="1"/>
</dbReference>
<dbReference type="Pfam" id="PF00072">
    <property type="entry name" value="Response_reg"/>
    <property type="match status" value="1"/>
</dbReference>
<dbReference type="Gene3D" id="1.10.10.10">
    <property type="entry name" value="Winged helix-like DNA-binding domain superfamily/Winged helix DNA-binding domain"/>
    <property type="match status" value="1"/>
</dbReference>
<dbReference type="InterPro" id="IPR058245">
    <property type="entry name" value="NreC/VraR/RcsB-like_REC"/>
</dbReference>
<dbReference type="Proteomes" id="UP000248783">
    <property type="component" value="Unassembled WGS sequence"/>
</dbReference>
<evidence type="ECO:0000259" key="6">
    <source>
        <dbReference type="PROSITE" id="PS50043"/>
    </source>
</evidence>
<dbReference type="GO" id="GO:0000160">
    <property type="term" value="P:phosphorelay signal transduction system"/>
    <property type="evidence" value="ECO:0007669"/>
    <property type="project" value="InterPro"/>
</dbReference>
<gene>
    <name evidence="8" type="ORF">DNL40_01020</name>
</gene>
<comment type="caution">
    <text evidence="8">The sequence shown here is derived from an EMBL/GenBank/DDBJ whole genome shotgun (WGS) entry which is preliminary data.</text>
</comment>